<feature type="domain" description="HD-GYP" evidence="3">
    <location>
        <begin position="738"/>
        <end position="943"/>
    </location>
</feature>
<dbReference type="PANTHER" id="PTHR45228:SF5">
    <property type="entry name" value="CYCLIC DI-GMP PHOSPHODIESTERASE VC_1348-RELATED"/>
    <property type="match status" value="1"/>
</dbReference>
<dbReference type="InterPro" id="IPR052020">
    <property type="entry name" value="Cyclic_di-GMP/3'3'-cGAMP_PDE"/>
</dbReference>
<evidence type="ECO:0000313" key="4">
    <source>
        <dbReference type="EMBL" id="QFI53455.1"/>
    </source>
</evidence>
<keyword evidence="1" id="KW-1133">Transmembrane helix</keyword>
<feature type="transmembrane region" description="Helical" evidence="1">
    <location>
        <begin position="12"/>
        <end position="31"/>
    </location>
</feature>
<dbReference type="Pfam" id="PF13487">
    <property type="entry name" value="HD_5"/>
    <property type="match status" value="1"/>
</dbReference>
<dbReference type="PROSITE" id="PS50885">
    <property type="entry name" value="HAMP"/>
    <property type="match status" value="1"/>
</dbReference>
<dbReference type="SMART" id="SM00471">
    <property type="entry name" value="HDc"/>
    <property type="match status" value="1"/>
</dbReference>
<protein>
    <submittedName>
        <fullName evidence="4">HAMP domain-containing protein</fullName>
    </submittedName>
</protein>
<dbReference type="Gene3D" id="6.10.340.10">
    <property type="match status" value="1"/>
</dbReference>
<dbReference type="SMART" id="SM00065">
    <property type="entry name" value="GAF"/>
    <property type="match status" value="1"/>
</dbReference>
<dbReference type="InterPro" id="IPR037522">
    <property type="entry name" value="HD_GYP_dom"/>
</dbReference>
<dbReference type="EMBL" id="CP040449">
    <property type="protein sequence ID" value="QFI53455.1"/>
    <property type="molecule type" value="Genomic_DNA"/>
</dbReference>
<dbReference type="SUPFAM" id="SSF109604">
    <property type="entry name" value="HD-domain/PDEase-like"/>
    <property type="match status" value="2"/>
</dbReference>
<dbReference type="Gene3D" id="3.30.450.40">
    <property type="match status" value="1"/>
</dbReference>
<evidence type="ECO:0000259" key="3">
    <source>
        <dbReference type="PROSITE" id="PS51832"/>
    </source>
</evidence>
<dbReference type="CDD" id="cd00077">
    <property type="entry name" value="HDc"/>
    <property type="match status" value="2"/>
</dbReference>
<sequence>MKRHGSIPFYLHLSYLFIGLLLVFALVSGWYQYRAASRQSLQSAHQHYQTVAQNTARELLHTYQGGQLSAELLAQQGIMTATSLQERLAHLRFFTISLANNPSLVSLYIGYRSGDFFLVRRYQSGTALAHSLGAPSGSAWIVQSMAGAPQRGEFLFFDAELQLLERRSMPDYRYDPRQRYWYQAAIVSHSPVMTAPYAFATNGLLGITLAQRTANGMGVAASDIQLEQFGQLLQRARTTPGSQLALLSDTGQVLATATEGEHKVAHLPTLRELGEGVLLALLQQRESGEPVSFRAPEGTLWEGMRQSIAVQGEPPLTLLMASPHTELLADAMQASRQTLQISLLLLGAGLAVAFWLSRLASRPLNILQEEVRKIEQFKFGEPLAIDTRIVEIERLASAIGNMKESIHHFMELSLALASETRFETLLARVLGELGSQARAEGGILYLCEQELLQEAQRFWQGPPTTAEPHPPIALAGDHLLARLLREGRLTCPLEPALRQASFPLLPAYPQPLTLLTLPLRNRDGELLGVLALQLDERRQPISPEWLAFAQALAGSAAVALSTQRLIQEQKQLLESFIQLIAGAIDAKSPYTGGHCQRVPELTKMLAQAACAEQEGPFAHFGLDEEQWEALHIAAWLHDCGKVTTPEYVVDKATKLETLYDRIHEVRMRFEVLKRDAEIACWQGIAEGGHRATLETERDRQWAQLDEEFAFVASCNEGSEYLSPEKRERLQLIAQRTWLRTLSDRIGIAHDELTRKLQSPAMTLPVREPLLADKPEHLIHRSQRERIPEHNPWGFRMPVPGLLYHRGELHNLDVQRGTLSEEERFKINEHIIQTIIMLEKLPFPRHLRQVPEIAGGHHEKMDGSGYPRGLTREQMSIPARMMAIADIFEALTSVDRPYKRGKTLSEALRIMAMMRSEQHIDPDLFELFLRKGIYLEYAQRYLRPEQIDEVDIRPYLVSASH</sequence>
<dbReference type="InterPro" id="IPR003018">
    <property type="entry name" value="GAF"/>
</dbReference>
<dbReference type="InterPro" id="IPR003660">
    <property type="entry name" value="HAMP_dom"/>
</dbReference>
<dbReference type="Gene3D" id="1.10.3210.10">
    <property type="entry name" value="Hypothetical protein af1432"/>
    <property type="match status" value="2"/>
</dbReference>
<dbReference type="Proteomes" id="UP000594034">
    <property type="component" value="Chromosome"/>
</dbReference>
<dbReference type="PROSITE" id="PS51832">
    <property type="entry name" value="HD_GYP"/>
    <property type="match status" value="1"/>
</dbReference>
<dbReference type="GO" id="GO:0007165">
    <property type="term" value="P:signal transduction"/>
    <property type="evidence" value="ECO:0007669"/>
    <property type="project" value="InterPro"/>
</dbReference>
<dbReference type="InterPro" id="IPR029016">
    <property type="entry name" value="GAF-like_dom_sf"/>
</dbReference>
<dbReference type="PANTHER" id="PTHR45228">
    <property type="entry name" value="CYCLIC DI-GMP PHOSPHODIESTERASE TM_0186-RELATED"/>
    <property type="match status" value="1"/>
</dbReference>
<dbReference type="GO" id="GO:0016020">
    <property type="term" value="C:membrane"/>
    <property type="evidence" value="ECO:0007669"/>
    <property type="project" value="InterPro"/>
</dbReference>
<evidence type="ECO:0000313" key="5">
    <source>
        <dbReference type="Proteomes" id="UP000594034"/>
    </source>
</evidence>
<dbReference type="InterPro" id="IPR003607">
    <property type="entry name" value="HD/PDEase_dom"/>
</dbReference>
<proteinExistence type="predicted"/>
<gene>
    <name evidence="4" type="ORF">FE240_01235</name>
</gene>
<dbReference type="KEGG" id="asim:FE240_01235"/>
<dbReference type="SUPFAM" id="SSF55781">
    <property type="entry name" value="GAF domain-like"/>
    <property type="match status" value="1"/>
</dbReference>
<feature type="domain" description="HAMP" evidence="2">
    <location>
        <begin position="358"/>
        <end position="411"/>
    </location>
</feature>
<keyword evidence="1" id="KW-0472">Membrane</keyword>
<dbReference type="GO" id="GO:0008081">
    <property type="term" value="F:phosphoric diester hydrolase activity"/>
    <property type="evidence" value="ECO:0007669"/>
    <property type="project" value="UniProtKB-ARBA"/>
</dbReference>
<dbReference type="RefSeq" id="WP_193003069.1">
    <property type="nucleotide sequence ID" value="NZ_CP040449.1"/>
</dbReference>
<dbReference type="AlphaFoldDB" id="A0A5J6WVW0"/>
<reference evidence="4 5" key="1">
    <citation type="submission" date="2019-05" db="EMBL/GenBank/DDBJ databases">
        <title>OXA-830, a novel chromosomally encoded expanded-spectrum class D beta-lactamase in Aeromonas simiae.</title>
        <authorList>
            <person name="Zhou W."/>
            <person name="Chen Q."/>
        </authorList>
    </citation>
    <scope>NUCLEOTIDE SEQUENCE [LARGE SCALE GENOMIC DNA]</scope>
    <source>
        <strain evidence="4 5">A6</strain>
    </source>
</reference>
<keyword evidence="5" id="KW-1185">Reference proteome</keyword>
<organism evidence="4 5">
    <name type="scientific">Aeromonas simiae</name>
    <dbReference type="NCBI Taxonomy" id="218936"/>
    <lineage>
        <taxon>Bacteria</taxon>
        <taxon>Pseudomonadati</taxon>
        <taxon>Pseudomonadota</taxon>
        <taxon>Gammaproteobacteria</taxon>
        <taxon>Aeromonadales</taxon>
        <taxon>Aeromonadaceae</taxon>
        <taxon>Aeromonas</taxon>
    </lineage>
</organism>
<dbReference type="Pfam" id="PF01590">
    <property type="entry name" value="GAF"/>
    <property type="match status" value="1"/>
</dbReference>
<evidence type="ECO:0000256" key="1">
    <source>
        <dbReference type="SAM" id="Phobius"/>
    </source>
</evidence>
<evidence type="ECO:0000259" key="2">
    <source>
        <dbReference type="PROSITE" id="PS50885"/>
    </source>
</evidence>
<accession>A0A5J6WVW0</accession>
<dbReference type="Gene3D" id="3.30.450.20">
    <property type="entry name" value="PAS domain"/>
    <property type="match status" value="1"/>
</dbReference>
<keyword evidence="1" id="KW-0812">Transmembrane</keyword>
<name>A0A5J6WVW0_9GAMM</name>